<dbReference type="SFLD" id="SFLDG01082">
    <property type="entry name" value="B12-binding_domain_containing"/>
    <property type="match status" value="1"/>
</dbReference>
<evidence type="ECO:0000256" key="2">
    <source>
        <dbReference type="ARBA" id="ARBA00022691"/>
    </source>
</evidence>
<keyword evidence="3" id="KW-0479">Metal-binding</keyword>
<proteinExistence type="predicted"/>
<dbReference type="InterPro" id="IPR006638">
    <property type="entry name" value="Elp3/MiaA/NifB-like_rSAM"/>
</dbReference>
<evidence type="ECO:0000256" key="3">
    <source>
        <dbReference type="ARBA" id="ARBA00022723"/>
    </source>
</evidence>
<dbReference type="Pfam" id="PF04055">
    <property type="entry name" value="Radical_SAM"/>
    <property type="match status" value="1"/>
</dbReference>
<protein>
    <submittedName>
        <fullName evidence="8">Radical SAM protein</fullName>
    </submittedName>
</protein>
<evidence type="ECO:0000256" key="4">
    <source>
        <dbReference type="ARBA" id="ARBA00023004"/>
    </source>
</evidence>
<dbReference type="InterPro" id="IPR006158">
    <property type="entry name" value="Cobalamin-bd"/>
</dbReference>
<dbReference type="InterPro" id="IPR036724">
    <property type="entry name" value="Cobalamin-bd_sf"/>
</dbReference>
<dbReference type="GO" id="GO:0003824">
    <property type="term" value="F:catalytic activity"/>
    <property type="evidence" value="ECO:0007669"/>
    <property type="project" value="InterPro"/>
</dbReference>
<dbReference type="Gene3D" id="3.80.30.20">
    <property type="entry name" value="tm_1862 like domain"/>
    <property type="match status" value="1"/>
</dbReference>
<dbReference type="InterPro" id="IPR051198">
    <property type="entry name" value="BchE-like"/>
</dbReference>
<dbReference type="InterPro" id="IPR023404">
    <property type="entry name" value="rSAM_horseshoe"/>
</dbReference>
<dbReference type="Proteomes" id="UP000594688">
    <property type="component" value="Chromosome"/>
</dbReference>
<evidence type="ECO:0000313" key="8">
    <source>
        <dbReference type="EMBL" id="QPJ63649.1"/>
    </source>
</evidence>
<dbReference type="SUPFAM" id="SSF52242">
    <property type="entry name" value="Cobalamin (vitamin B12)-binding domain"/>
    <property type="match status" value="1"/>
</dbReference>
<keyword evidence="5" id="KW-0411">Iron-sulfur</keyword>
<dbReference type="SFLD" id="SFLDG01123">
    <property type="entry name" value="methyltransferase_(Class_B)"/>
    <property type="match status" value="1"/>
</dbReference>
<dbReference type="PROSITE" id="PS51918">
    <property type="entry name" value="RADICAL_SAM"/>
    <property type="match status" value="1"/>
</dbReference>
<evidence type="ECO:0000256" key="1">
    <source>
        <dbReference type="ARBA" id="ARBA00001966"/>
    </source>
</evidence>
<evidence type="ECO:0000313" key="9">
    <source>
        <dbReference type="Proteomes" id="UP000594688"/>
    </source>
</evidence>
<dbReference type="PROSITE" id="PS51332">
    <property type="entry name" value="B12_BINDING"/>
    <property type="match status" value="1"/>
</dbReference>
<reference evidence="8 9" key="1">
    <citation type="submission" date="2020-02" db="EMBL/GenBank/DDBJ databases">
        <title>Genomic and physiological characterization of two novel Nitrospinaceae genera.</title>
        <authorList>
            <person name="Mueller A.J."/>
            <person name="Jung M.-Y."/>
            <person name="Strachan C.R."/>
            <person name="Herbold C.W."/>
            <person name="Kirkegaard R.H."/>
            <person name="Daims H."/>
        </authorList>
    </citation>
    <scope>NUCLEOTIDE SEQUENCE [LARGE SCALE GENOMIC DNA]</scope>
    <source>
        <strain evidence="8">EB</strain>
    </source>
</reference>
<feature type="domain" description="Radical SAM core" evidence="7">
    <location>
        <begin position="314"/>
        <end position="555"/>
    </location>
</feature>
<dbReference type="SUPFAM" id="SSF102114">
    <property type="entry name" value="Radical SAM enzymes"/>
    <property type="match status" value="1"/>
</dbReference>
<dbReference type="SFLD" id="SFLDS00029">
    <property type="entry name" value="Radical_SAM"/>
    <property type="match status" value="1"/>
</dbReference>
<dbReference type="InterPro" id="IPR034466">
    <property type="entry name" value="Methyltransferase_Class_B"/>
</dbReference>
<accession>A0A7T0G1N8</accession>
<dbReference type="InterPro" id="IPR007197">
    <property type="entry name" value="rSAM"/>
</dbReference>
<keyword evidence="2" id="KW-0949">S-adenosyl-L-methionine</keyword>
<dbReference type="GO" id="GO:0031419">
    <property type="term" value="F:cobalamin binding"/>
    <property type="evidence" value="ECO:0007669"/>
    <property type="project" value="InterPro"/>
</dbReference>
<dbReference type="Gene3D" id="3.40.50.280">
    <property type="entry name" value="Cobalamin-binding domain"/>
    <property type="match status" value="1"/>
</dbReference>
<keyword evidence="4" id="KW-0408">Iron</keyword>
<comment type="cofactor">
    <cofactor evidence="1">
        <name>[4Fe-4S] cluster</name>
        <dbReference type="ChEBI" id="CHEBI:49883"/>
    </cofactor>
</comment>
<dbReference type="GO" id="GO:0046872">
    <property type="term" value="F:metal ion binding"/>
    <property type="evidence" value="ECO:0007669"/>
    <property type="project" value="UniProtKB-KW"/>
</dbReference>
<sequence length="602" mass="70051">MLIFPPEWVPTAPYLALPSLTAVLRQNGIEVVQKDINVEAYDHYFTRDFIEFTAGKIRSRYDQLCALEQTRPLSDEESQLKSHYYEFQFADLDDLIKNSAQAKEILRGPMFYDVVQAEWALNAFRDVTDFISIAYYPASIVFYPGESNLNLYHPWISKELLAAPDDNDVNIYADVCRQLVFPDIEKENPPVIGISIGTPVQLMSGVTFCKLIKQKYPDIKIVVGGNIITRLKEEFPKHKRFFEEVFDYLVYYEGEQALTDLVTALSEGKSVAEVPNLIWFDKDKSEVIRNEQQHTERVMELPVPDFDGLPLEKYFAPELILPYLGTRGCYWGKCTFCDHHAGYIDQFRAKHADKIVEELQELKSKYDCRHFLFTDESFPPALFVKLPPLMVEAKLDIYWTTLIRFEQSLIEPELWDKAAESGCRSLYFGLESANQRIINLVKKDTKIDVAIQNLKEAKRVGIWSHVMGFFGFPSETQEEADDTQRFLIENRKLIPSVEMYFFVLYKHAPVWDMLEETKIKVHENPDHDLALDYYYTPEDGLTIPDAMQRYESFYRDDFDPWALRVNSREHVFLYITHFGTNDLPQIYVKNDPNRQEAPASFA</sequence>
<evidence type="ECO:0000256" key="5">
    <source>
        <dbReference type="ARBA" id="ARBA00023014"/>
    </source>
</evidence>
<evidence type="ECO:0000259" key="7">
    <source>
        <dbReference type="PROSITE" id="PS51918"/>
    </source>
</evidence>
<dbReference type="KEGG" id="nli:G3M70_00025"/>
<dbReference type="PANTHER" id="PTHR43409">
    <property type="entry name" value="ANAEROBIC MAGNESIUM-PROTOPORPHYRIN IX MONOMETHYL ESTER CYCLASE-RELATED"/>
    <property type="match status" value="1"/>
</dbReference>
<dbReference type="SMART" id="SM00729">
    <property type="entry name" value="Elp3"/>
    <property type="match status" value="1"/>
</dbReference>
<evidence type="ECO:0000259" key="6">
    <source>
        <dbReference type="PROSITE" id="PS51332"/>
    </source>
</evidence>
<dbReference type="AlphaFoldDB" id="A0A7T0G1N8"/>
<feature type="domain" description="B12-binding" evidence="6">
    <location>
        <begin position="136"/>
        <end position="272"/>
    </location>
</feature>
<name>A0A7T0G1N8_9BACT</name>
<organism evidence="8 9">
    <name type="scientific">Candidatus Nitronauta litoralis</name>
    <dbReference type="NCBI Taxonomy" id="2705533"/>
    <lineage>
        <taxon>Bacteria</taxon>
        <taxon>Pseudomonadati</taxon>
        <taxon>Nitrospinota/Tectimicrobiota group</taxon>
        <taxon>Nitrospinota</taxon>
        <taxon>Nitrospinia</taxon>
        <taxon>Nitrospinales</taxon>
        <taxon>Nitrospinaceae</taxon>
        <taxon>Candidatus Nitronauta</taxon>
    </lineage>
</organism>
<dbReference type="InterPro" id="IPR058240">
    <property type="entry name" value="rSAM_sf"/>
</dbReference>
<dbReference type="GO" id="GO:0051539">
    <property type="term" value="F:4 iron, 4 sulfur cluster binding"/>
    <property type="evidence" value="ECO:0007669"/>
    <property type="project" value="UniProtKB-KW"/>
</dbReference>
<dbReference type="EMBL" id="CP048685">
    <property type="protein sequence ID" value="QPJ63649.1"/>
    <property type="molecule type" value="Genomic_DNA"/>
</dbReference>
<gene>
    <name evidence="8" type="ORF">G3M70_00025</name>
</gene>